<organism evidence="1">
    <name type="scientific">marine sediment metagenome</name>
    <dbReference type="NCBI Taxonomy" id="412755"/>
    <lineage>
        <taxon>unclassified sequences</taxon>
        <taxon>metagenomes</taxon>
        <taxon>ecological metagenomes</taxon>
    </lineage>
</organism>
<comment type="caution">
    <text evidence="1">The sequence shown here is derived from an EMBL/GenBank/DDBJ whole genome shotgun (WGS) entry which is preliminary data.</text>
</comment>
<gene>
    <name evidence="1" type="ORF">S06H3_53217</name>
</gene>
<dbReference type="AlphaFoldDB" id="X1PFX9"/>
<accession>X1PFX9</accession>
<dbReference type="EMBL" id="BARV01033910">
    <property type="protein sequence ID" value="GAI55212.1"/>
    <property type="molecule type" value="Genomic_DNA"/>
</dbReference>
<feature type="non-terminal residue" evidence="1">
    <location>
        <position position="1"/>
    </location>
</feature>
<name>X1PFX9_9ZZZZ</name>
<proteinExistence type="predicted"/>
<sequence length="139" mass="15683">QSKHQTNLAKLVAFWPTLSQANKDSWTENLVPYLHTTPWGDTKTLSGYQCFLSVNLNRLLYGYAAMAGSPVYHSYSPPPAFTLTATDDVFRCNWDPEYDLTASTLTMNRLTPRVNSLHRLQVTGCTPAEPDINRTVMQK</sequence>
<protein>
    <submittedName>
        <fullName evidence="1">Uncharacterized protein</fullName>
    </submittedName>
</protein>
<reference evidence="1" key="1">
    <citation type="journal article" date="2014" name="Front. Microbiol.">
        <title>High frequency of phylogenetically diverse reductive dehalogenase-homologous genes in deep subseafloor sedimentary metagenomes.</title>
        <authorList>
            <person name="Kawai M."/>
            <person name="Futagami T."/>
            <person name="Toyoda A."/>
            <person name="Takaki Y."/>
            <person name="Nishi S."/>
            <person name="Hori S."/>
            <person name="Arai W."/>
            <person name="Tsubouchi T."/>
            <person name="Morono Y."/>
            <person name="Uchiyama I."/>
            <person name="Ito T."/>
            <person name="Fujiyama A."/>
            <person name="Inagaki F."/>
            <person name="Takami H."/>
        </authorList>
    </citation>
    <scope>NUCLEOTIDE SEQUENCE</scope>
    <source>
        <strain evidence="1">Expedition CK06-06</strain>
    </source>
</reference>
<evidence type="ECO:0000313" key="1">
    <source>
        <dbReference type="EMBL" id="GAI55212.1"/>
    </source>
</evidence>